<evidence type="ECO:0000256" key="9">
    <source>
        <dbReference type="SAM" id="Phobius"/>
    </source>
</evidence>
<sequence>MDDRVTIGIIIVSYLLLVTAVGLLSARMIKGSDDFLVAGRKFGPLLVVAGLTATHLGGGAVMGVSEDSFVYGYSGIAYSAGTAVGLTLLGLLSAKRLRNLSLYTITDFLALRYNSKVVRGLAALLSIVAVTGIVAAQVSAAGGAFQILGIDPTIGAAIAVSLFIGYTFFAGMWGVAITDAMQLIIIVIGVPIACVIGLQTVGGFSGLQEFAAASDAVSAETYFSPVGMGVMAMLGVMTPVIMYDLIGQDFYQRLFSARSGKVASASAIMAGVLLVLFGTFPVIGGMSARAMFGEDLEDSSSALPMLIVEVLPVWLAAILVAAILAAVMSTADSLLIAGSTHITNDFYRKIMGRDQNGDSTTTLRIARISTLVLGVGALTFALLVPGIIQVLVLAYTMYASGVFIPLILGLFWKRGTKEGAIAAILLGGLAGTSGAVGLVDYQVPDIMIGGAVSLVAFVVVSLLTKAPTEAELALTRPVAAKEGSDIG</sequence>
<evidence type="ECO:0000256" key="5">
    <source>
        <dbReference type="ARBA" id="ARBA00022692"/>
    </source>
</evidence>
<comment type="subcellular location">
    <subcellularLocation>
        <location evidence="1">Membrane</location>
        <topology evidence="1">Multi-pass membrane protein</topology>
    </subcellularLocation>
</comment>
<feature type="transmembrane region" description="Helical" evidence="9">
    <location>
        <begin position="6"/>
        <end position="24"/>
    </location>
</feature>
<dbReference type="PROSITE" id="PS50283">
    <property type="entry name" value="NA_SOLUT_SYMP_3"/>
    <property type="match status" value="1"/>
</dbReference>
<dbReference type="InterPro" id="IPR001734">
    <property type="entry name" value="Na/solute_symporter"/>
</dbReference>
<feature type="transmembrane region" description="Helical" evidence="9">
    <location>
        <begin position="183"/>
        <end position="202"/>
    </location>
</feature>
<proteinExistence type="inferred from homology"/>
<dbReference type="CDD" id="cd10322">
    <property type="entry name" value="SLC5sbd"/>
    <property type="match status" value="1"/>
</dbReference>
<name>A0A7X8TH31_9MICC</name>
<feature type="transmembrane region" description="Helical" evidence="9">
    <location>
        <begin position="394"/>
        <end position="412"/>
    </location>
</feature>
<feature type="transmembrane region" description="Helical" evidence="9">
    <location>
        <begin position="419"/>
        <end position="439"/>
    </location>
</feature>
<evidence type="ECO:0000256" key="2">
    <source>
        <dbReference type="ARBA" id="ARBA00006434"/>
    </source>
</evidence>
<dbReference type="PROSITE" id="PS00457">
    <property type="entry name" value="NA_SOLUT_SYMP_2"/>
    <property type="match status" value="1"/>
</dbReference>
<evidence type="ECO:0000256" key="3">
    <source>
        <dbReference type="ARBA" id="ARBA00022448"/>
    </source>
</evidence>
<keyword evidence="7 9" id="KW-0472">Membrane</keyword>
<feature type="transmembrane region" description="Helical" evidence="9">
    <location>
        <begin position="154"/>
        <end position="176"/>
    </location>
</feature>
<dbReference type="InterPro" id="IPR018212">
    <property type="entry name" value="Na/solute_symporter_CS"/>
</dbReference>
<gene>
    <name evidence="10" type="ORF">HGQ17_01020</name>
</gene>
<feature type="transmembrane region" description="Helical" evidence="9">
    <location>
        <begin position="121"/>
        <end position="148"/>
    </location>
</feature>
<organism evidence="10 11">
    <name type="scientific">Nesterenkonia sedimenti</name>
    <dbReference type="NCBI Taxonomy" id="1463632"/>
    <lineage>
        <taxon>Bacteria</taxon>
        <taxon>Bacillati</taxon>
        <taxon>Actinomycetota</taxon>
        <taxon>Actinomycetes</taxon>
        <taxon>Micrococcales</taxon>
        <taxon>Micrococcaceae</taxon>
        <taxon>Nesterenkonia</taxon>
    </lineage>
</organism>
<feature type="transmembrane region" description="Helical" evidence="9">
    <location>
        <begin position="445"/>
        <end position="464"/>
    </location>
</feature>
<evidence type="ECO:0000313" key="10">
    <source>
        <dbReference type="EMBL" id="NLS08609.1"/>
    </source>
</evidence>
<accession>A0A7X8TH31</accession>
<comment type="similarity">
    <text evidence="2 8">Belongs to the sodium:solute symporter (SSF) (TC 2.A.21) family.</text>
</comment>
<keyword evidence="4" id="KW-1003">Cell membrane</keyword>
<feature type="transmembrane region" description="Helical" evidence="9">
    <location>
        <begin position="70"/>
        <end position="92"/>
    </location>
</feature>
<evidence type="ECO:0000256" key="1">
    <source>
        <dbReference type="ARBA" id="ARBA00004141"/>
    </source>
</evidence>
<dbReference type="Proteomes" id="UP000523139">
    <property type="component" value="Unassembled WGS sequence"/>
</dbReference>
<comment type="caution">
    <text evidence="10">The sequence shown here is derived from an EMBL/GenBank/DDBJ whole genome shotgun (WGS) entry which is preliminary data.</text>
</comment>
<evidence type="ECO:0000256" key="4">
    <source>
        <dbReference type="ARBA" id="ARBA00022475"/>
    </source>
</evidence>
<evidence type="ECO:0000256" key="7">
    <source>
        <dbReference type="ARBA" id="ARBA00023136"/>
    </source>
</evidence>
<feature type="transmembrane region" description="Helical" evidence="9">
    <location>
        <begin position="222"/>
        <end position="241"/>
    </location>
</feature>
<dbReference type="NCBIfam" id="TIGR00813">
    <property type="entry name" value="sss"/>
    <property type="match status" value="1"/>
</dbReference>
<keyword evidence="6 9" id="KW-1133">Transmembrane helix</keyword>
<keyword evidence="11" id="KW-1185">Reference proteome</keyword>
<dbReference type="GO" id="GO:0022857">
    <property type="term" value="F:transmembrane transporter activity"/>
    <property type="evidence" value="ECO:0007669"/>
    <property type="project" value="InterPro"/>
</dbReference>
<feature type="transmembrane region" description="Helical" evidence="9">
    <location>
        <begin position="368"/>
        <end position="388"/>
    </location>
</feature>
<dbReference type="PANTHER" id="PTHR48086">
    <property type="entry name" value="SODIUM/PROLINE SYMPORTER-RELATED"/>
    <property type="match status" value="1"/>
</dbReference>
<dbReference type="InterPro" id="IPR038377">
    <property type="entry name" value="Na/Glc_symporter_sf"/>
</dbReference>
<dbReference type="PANTHER" id="PTHR48086:SF7">
    <property type="entry name" value="SODIUM-SOLUTE SYMPORTER-RELATED"/>
    <property type="match status" value="1"/>
</dbReference>
<reference evidence="10 11" key="1">
    <citation type="submission" date="2020-04" db="EMBL/GenBank/DDBJ databases">
        <title>Nesterenkonia sp. nov., isolated from marine sediment.</title>
        <authorList>
            <person name="Zhang G."/>
        </authorList>
    </citation>
    <scope>NUCLEOTIDE SEQUENCE [LARGE SCALE GENOMIC DNA]</scope>
    <source>
        <strain evidence="10 11">MY13</strain>
    </source>
</reference>
<feature type="transmembrane region" description="Helical" evidence="9">
    <location>
        <begin position="303"/>
        <end position="327"/>
    </location>
</feature>
<protein>
    <submittedName>
        <fullName evidence="10">Sodium:solute symporter family protein</fullName>
    </submittedName>
</protein>
<dbReference type="GO" id="GO:0005886">
    <property type="term" value="C:plasma membrane"/>
    <property type="evidence" value="ECO:0007669"/>
    <property type="project" value="TreeGrafter"/>
</dbReference>
<feature type="transmembrane region" description="Helical" evidence="9">
    <location>
        <begin position="45"/>
        <end position="64"/>
    </location>
</feature>
<evidence type="ECO:0000313" key="11">
    <source>
        <dbReference type="Proteomes" id="UP000523139"/>
    </source>
</evidence>
<feature type="transmembrane region" description="Helical" evidence="9">
    <location>
        <begin position="262"/>
        <end position="283"/>
    </location>
</feature>
<dbReference type="GO" id="GO:0046942">
    <property type="term" value="P:carboxylic acid transport"/>
    <property type="evidence" value="ECO:0007669"/>
    <property type="project" value="UniProtKB-ARBA"/>
</dbReference>
<dbReference type="Pfam" id="PF00474">
    <property type="entry name" value="SSF"/>
    <property type="match status" value="1"/>
</dbReference>
<keyword evidence="3" id="KW-0813">Transport</keyword>
<dbReference type="AlphaFoldDB" id="A0A7X8TH31"/>
<dbReference type="Gene3D" id="1.20.1730.10">
    <property type="entry name" value="Sodium/glucose cotransporter"/>
    <property type="match status" value="1"/>
</dbReference>
<evidence type="ECO:0000256" key="8">
    <source>
        <dbReference type="RuleBase" id="RU362091"/>
    </source>
</evidence>
<keyword evidence="5 9" id="KW-0812">Transmembrane</keyword>
<evidence type="ECO:0000256" key="6">
    <source>
        <dbReference type="ARBA" id="ARBA00022989"/>
    </source>
</evidence>
<dbReference type="EMBL" id="JABAHY010000001">
    <property type="protein sequence ID" value="NLS08609.1"/>
    <property type="molecule type" value="Genomic_DNA"/>
</dbReference>
<dbReference type="InterPro" id="IPR050277">
    <property type="entry name" value="Sodium:Solute_Symporter"/>
</dbReference>